<protein>
    <submittedName>
        <fullName evidence="1">Uncharacterized protein</fullName>
    </submittedName>
</protein>
<proteinExistence type="predicted"/>
<name>E6QN47_9ZZZZ</name>
<reference evidence="1" key="1">
    <citation type="submission" date="2009-10" db="EMBL/GenBank/DDBJ databases">
        <title>Diversity of trophic interactions inside an arsenic-rich microbial ecosystem.</title>
        <authorList>
            <person name="Bertin P.N."/>
            <person name="Heinrich-Salmeron A."/>
            <person name="Pelletier E."/>
            <person name="Goulhen-Chollet F."/>
            <person name="Arsene-Ploetze F."/>
            <person name="Gallien S."/>
            <person name="Calteau A."/>
            <person name="Vallenet D."/>
            <person name="Casiot C."/>
            <person name="Chane-Woon-Ming B."/>
            <person name="Giloteaux L."/>
            <person name="Barakat M."/>
            <person name="Bonnefoy V."/>
            <person name="Bruneel O."/>
            <person name="Chandler M."/>
            <person name="Cleiss J."/>
            <person name="Duran R."/>
            <person name="Elbaz-Poulichet F."/>
            <person name="Fonknechten N."/>
            <person name="Lauga B."/>
            <person name="Mornico D."/>
            <person name="Ortet P."/>
            <person name="Schaeffer C."/>
            <person name="Siguier P."/>
            <person name="Alexander Thil Smith A."/>
            <person name="Van Dorsselaer A."/>
            <person name="Weissenbach J."/>
            <person name="Medigue C."/>
            <person name="Le Paslier D."/>
        </authorList>
    </citation>
    <scope>NUCLEOTIDE SEQUENCE</scope>
</reference>
<evidence type="ECO:0000313" key="1">
    <source>
        <dbReference type="EMBL" id="CBI08668.1"/>
    </source>
</evidence>
<sequence length="36" mass="3871">MSLPESSGGFLVRARMLLPASGQAFVTYSSSLLHYP</sequence>
<dbReference type="EMBL" id="CABQ01000247">
    <property type="protein sequence ID" value="CBI08668.1"/>
    <property type="molecule type" value="Genomic_DNA"/>
</dbReference>
<gene>
    <name evidence="1" type="ORF">CARN6_2156</name>
</gene>
<dbReference type="AlphaFoldDB" id="E6QN47"/>
<organism evidence="1">
    <name type="scientific">mine drainage metagenome</name>
    <dbReference type="NCBI Taxonomy" id="410659"/>
    <lineage>
        <taxon>unclassified sequences</taxon>
        <taxon>metagenomes</taxon>
        <taxon>ecological metagenomes</taxon>
    </lineage>
</organism>
<comment type="caution">
    <text evidence="1">The sequence shown here is derived from an EMBL/GenBank/DDBJ whole genome shotgun (WGS) entry which is preliminary data.</text>
</comment>
<accession>E6QN47</accession>